<protein>
    <recommendedName>
        <fullName evidence="3 9">DNA repair protein RecN</fullName>
    </recommendedName>
    <alternativeName>
        <fullName evidence="8 9">Recombination protein N</fullName>
    </alternativeName>
</protein>
<keyword evidence="7 9" id="KW-0234">DNA repair</keyword>
<evidence type="ECO:0000256" key="5">
    <source>
        <dbReference type="ARBA" id="ARBA00022763"/>
    </source>
</evidence>
<gene>
    <name evidence="12" type="ORF">DC28_02195</name>
</gene>
<feature type="coiled-coil region" evidence="10">
    <location>
        <begin position="330"/>
        <end position="364"/>
    </location>
</feature>
<dbReference type="PANTHER" id="PTHR11059:SF0">
    <property type="entry name" value="DNA REPAIR PROTEIN RECN"/>
    <property type="match status" value="1"/>
</dbReference>
<evidence type="ECO:0000256" key="6">
    <source>
        <dbReference type="ARBA" id="ARBA00022840"/>
    </source>
</evidence>
<evidence type="ECO:0000256" key="4">
    <source>
        <dbReference type="ARBA" id="ARBA00022741"/>
    </source>
</evidence>
<proteinExistence type="inferred from homology"/>
<dbReference type="InterPro" id="IPR004604">
    <property type="entry name" value="DNA_recomb/repair_RecN"/>
</dbReference>
<evidence type="ECO:0000313" key="13">
    <source>
        <dbReference type="Proteomes" id="UP000029692"/>
    </source>
</evidence>
<keyword evidence="13" id="KW-1185">Reference proteome</keyword>
<dbReference type="GO" id="GO:0006310">
    <property type="term" value="P:DNA recombination"/>
    <property type="evidence" value="ECO:0007669"/>
    <property type="project" value="InterPro"/>
</dbReference>
<keyword evidence="5 9" id="KW-0227">DNA damage</keyword>
<evidence type="ECO:0000256" key="8">
    <source>
        <dbReference type="ARBA" id="ARBA00033408"/>
    </source>
</evidence>
<keyword evidence="6" id="KW-0067">ATP-binding</keyword>
<evidence type="ECO:0000259" key="11">
    <source>
        <dbReference type="Pfam" id="PF02463"/>
    </source>
</evidence>
<dbReference type="NCBIfam" id="TIGR00634">
    <property type="entry name" value="recN"/>
    <property type="match status" value="1"/>
</dbReference>
<sequence>MLEELYVKNFALIEEVHLTLQEGFTCFTGETGAGKSILAGALGLLSGSRGTVDQIRTGAEEAVVSGTFGVSDDPSILEWLENHGIPFDDSKTVIIRRLLRRSGKSMAYIQNIPTPVKDLTEFSSLLFDMHGQHEHQSLFDTAFHRRYLDNFGGHDHEVRSFAIKFSQLSSAKKRYDAMVDDAQEREREKELLAYAIEEIDAASLQPQEDEELEKERQRLGSAEELRSLTEQSYEALHESEIGILGILYRVKQNLQRIVGMDTDQQELSKRVAELYYELEDVGQAIGHYKDGILFDPARLEWVEERLDVLYRLKKKYGPELSDILAYRQQAEDNLAQLENFDENREALLDQIKTMEKDVLSLASELTKKRKTSAVDMEKEVSGILSELKMGKIRFAVQVSQRKSERGTPLCGLYGADEVEFLLSSNPGEPLKPIRSIASGGEISRVMLAIKSVLSQTDNIGTLIFDEIDTGIGGEVAVAIGEYFSKIGRFRQLLSITHLASIAVRADNHIMIQKVEHNDRTYTEANRITGDERVQEIARMLSGFAERDISLDHARRLLQQYHQKF</sequence>
<dbReference type="FunFam" id="3.40.50.300:FF:000319">
    <property type="entry name" value="DNA repair protein RecN"/>
    <property type="match status" value="1"/>
</dbReference>
<dbReference type="STRING" id="1480694.DC28_02195"/>
<dbReference type="GO" id="GO:0009432">
    <property type="term" value="P:SOS response"/>
    <property type="evidence" value="ECO:0007669"/>
    <property type="project" value="TreeGrafter"/>
</dbReference>
<dbReference type="Gene3D" id="3.40.50.300">
    <property type="entry name" value="P-loop containing nucleotide triphosphate hydrolases"/>
    <property type="match status" value="2"/>
</dbReference>
<evidence type="ECO:0000256" key="7">
    <source>
        <dbReference type="ARBA" id="ARBA00023204"/>
    </source>
</evidence>
<dbReference type="Pfam" id="PF02463">
    <property type="entry name" value="SMC_N"/>
    <property type="match status" value="1"/>
</dbReference>
<keyword evidence="4" id="KW-0547">Nucleotide-binding</keyword>
<dbReference type="GO" id="GO:0005524">
    <property type="term" value="F:ATP binding"/>
    <property type="evidence" value="ECO:0007669"/>
    <property type="project" value="UniProtKB-KW"/>
</dbReference>
<dbReference type="eggNOG" id="COG0497">
    <property type="taxonomic scope" value="Bacteria"/>
</dbReference>
<evidence type="ECO:0000256" key="2">
    <source>
        <dbReference type="ARBA" id="ARBA00009441"/>
    </source>
</evidence>
<feature type="domain" description="RecF/RecN/SMC N-terminal" evidence="11">
    <location>
        <begin position="1"/>
        <end position="517"/>
    </location>
</feature>
<dbReference type="SUPFAM" id="SSF52540">
    <property type="entry name" value="P-loop containing nucleoside triphosphate hydrolases"/>
    <property type="match status" value="1"/>
</dbReference>
<evidence type="ECO:0000313" key="12">
    <source>
        <dbReference type="EMBL" id="KGE73500.1"/>
    </source>
</evidence>
<evidence type="ECO:0000256" key="9">
    <source>
        <dbReference type="PIRNR" id="PIRNR003128"/>
    </source>
</evidence>
<dbReference type="Proteomes" id="UP000029692">
    <property type="component" value="Unassembled WGS sequence"/>
</dbReference>
<dbReference type="InterPro" id="IPR003395">
    <property type="entry name" value="RecF/RecN/SMC_N"/>
</dbReference>
<dbReference type="RefSeq" id="WP_037545276.1">
    <property type="nucleotide sequence ID" value="NZ_JNUP01000023.1"/>
</dbReference>
<comment type="similarity">
    <text evidence="2 9">Belongs to the RecN family.</text>
</comment>
<dbReference type="GO" id="GO:0006281">
    <property type="term" value="P:DNA repair"/>
    <property type="evidence" value="ECO:0007669"/>
    <property type="project" value="UniProtKB-KW"/>
</dbReference>
<dbReference type="InterPro" id="IPR027417">
    <property type="entry name" value="P-loop_NTPase"/>
</dbReference>
<evidence type="ECO:0000256" key="3">
    <source>
        <dbReference type="ARBA" id="ARBA00021315"/>
    </source>
</evidence>
<dbReference type="GO" id="GO:0043590">
    <property type="term" value="C:bacterial nucleoid"/>
    <property type="evidence" value="ECO:0007669"/>
    <property type="project" value="TreeGrafter"/>
</dbReference>
<name>A0A098R028_9SPIO</name>
<comment type="function">
    <text evidence="1 9">May be involved in recombinational repair of damaged DNA.</text>
</comment>
<dbReference type="OrthoDB" id="9806954at2"/>
<comment type="caution">
    <text evidence="12">The sequence shown here is derived from an EMBL/GenBank/DDBJ whole genome shotgun (WGS) entry which is preliminary data.</text>
</comment>
<evidence type="ECO:0000256" key="10">
    <source>
        <dbReference type="SAM" id="Coils"/>
    </source>
</evidence>
<dbReference type="EMBL" id="JNUP01000023">
    <property type="protein sequence ID" value="KGE73500.1"/>
    <property type="molecule type" value="Genomic_DNA"/>
</dbReference>
<organism evidence="12 13">
    <name type="scientific">Spirochaeta lutea</name>
    <dbReference type="NCBI Taxonomy" id="1480694"/>
    <lineage>
        <taxon>Bacteria</taxon>
        <taxon>Pseudomonadati</taxon>
        <taxon>Spirochaetota</taxon>
        <taxon>Spirochaetia</taxon>
        <taxon>Spirochaetales</taxon>
        <taxon>Spirochaetaceae</taxon>
        <taxon>Spirochaeta</taxon>
    </lineage>
</organism>
<evidence type="ECO:0000256" key="1">
    <source>
        <dbReference type="ARBA" id="ARBA00003618"/>
    </source>
</evidence>
<dbReference type="CDD" id="cd03241">
    <property type="entry name" value="ABC_RecN"/>
    <property type="match status" value="2"/>
</dbReference>
<dbReference type="PANTHER" id="PTHR11059">
    <property type="entry name" value="DNA REPAIR PROTEIN RECN"/>
    <property type="match status" value="1"/>
</dbReference>
<dbReference type="AlphaFoldDB" id="A0A098R028"/>
<reference evidence="12 13" key="1">
    <citation type="submission" date="2014-05" db="EMBL/GenBank/DDBJ databases">
        <title>De novo Genome Sequence of Spirocheata sp.</title>
        <authorList>
            <person name="Shivani Y."/>
            <person name="Subhash Y."/>
            <person name="Tushar L."/>
            <person name="Sasikala C."/>
            <person name="Ramana C.V."/>
        </authorList>
    </citation>
    <scope>NUCLEOTIDE SEQUENCE [LARGE SCALE GENOMIC DNA]</scope>
    <source>
        <strain evidence="12 13">JC230</strain>
    </source>
</reference>
<keyword evidence="10" id="KW-0175">Coiled coil</keyword>
<accession>A0A098R028</accession>
<dbReference type="PIRSF" id="PIRSF003128">
    <property type="entry name" value="RecN"/>
    <property type="match status" value="1"/>
</dbReference>